<dbReference type="OMA" id="AHENNME"/>
<sequence>MQNFGGRVCLTENRLGPNYVANRALKKEEKWLEKVSGDCQRQLSREEAKMRKSLERLKAVKSNTKSKMFVNGATPIPSRLGGHASHYERDNISQQSHHKPSRSNYHDTSGRHGPPSHHPDAQHSSRKMVRSKMKIGDHHQANNESIPPQRSGRVYRSGQHPIQHDPASQFNPAVAHLNIKHNPGQHQDVHNDGGTSVKLTLPQIQNLNEAMAHLHVPMTTITVDDHDHDDHVSSPGSHSRVSKNNTSSMRNIYDEAIQKITTVHDPSPRFSENNSTSSMQSESRRHRNSVDKLPEIDKHAFRDLENIVKEAKQRKKEVGASNYASRHNRRRLQHLEQLLEELRPRVKAEIPFDPVSILECRYLRLSKANVENLENMIREKGMDPVDFIHFKEN</sequence>
<reference evidence="2 3" key="1">
    <citation type="journal article" date="2013" name="Nature">
        <title>Insights into bilaterian evolution from three spiralian genomes.</title>
        <authorList>
            <person name="Simakov O."/>
            <person name="Marletaz F."/>
            <person name="Cho S.J."/>
            <person name="Edsinger-Gonzales E."/>
            <person name="Havlak P."/>
            <person name="Hellsten U."/>
            <person name="Kuo D.H."/>
            <person name="Larsson T."/>
            <person name="Lv J."/>
            <person name="Arendt D."/>
            <person name="Savage R."/>
            <person name="Osoegawa K."/>
            <person name="de Jong P."/>
            <person name="Grimwood J."/>
            <person name="Chapman J.A."/>
            <person name="Shapiro H."/>
            <person name="Aerts A."/>
            <person name="Otillar R.P."/>
            <person name="Terry A.Y."/>
            <person name="Boore J.L."/>
            <person name="Grigoriev I.V."/>
            <person name="Lindberg D.R."/>
            <person name="Seaver E.C."/>
            <person name="Weisblat D.A."/>
            <person name="Putnam N.H."/>
            <person name="Rokhsar D.S."/>
        </authorList>
    </citation>
    <scope>NUCLEOTIDE SEQUENCE [LARGE SCALE GENOMIC DNA]</scope>
</reference>
<keyword evidence="3" id="KW-1185">Reference proteome</keyword>
<organism evidence="2 3">
    <name type="scientific">Lottia gigantea</name>
    <name type="common">Giant owl limpet</name>
    <dbReference type="NCBI Taxonomy" id="225164"/>
    <lineage>
        <taxon>Eukaryota</taxon>
        <taxon>Metazoa</taxon>
        <taxon>Spiralia</taxon>
        <taxon>Lophotrochozoa</taxon>
        <taxon>Mollusca</taxon>
        <taxon>Gastropoda</taxon>
        <taxon>Patellogastropoda</taxon>
        <taxon>Lottioidea</taxon>
        <taxon>Lottiidae</taxon>
        <taxon>Lottia</taxon>
    </lineage>
</organism>
<protein>
    <submittedName>
        <fullName evidence="2">Uncharacterized protein</fullName>
    </submittedName>
</protein>
<dbReference type="GeneID" id="20250005"/>
<gene>
    <name evidence="2" type="ORF">LOTGIDRAFT_235933</name>
</gene>
<feature type="compositionally biased region" description="Basic residues" evidence="1">
    <location>
        <begin position="124"/>
        <end position="133"/>
    </location>
</feature>
<dbReference type="Proteomes" id="UP000030746">
    <property type="component" value="Unassembled WGS sequence"/>
</dbReference>
<dbReference type="RefSeq" id="XP_009064214.1">
    <property type="nucleotide sequence ID" value="XM_009065966.1"/>
</dbReference>
<dbReference type="OrthoDB" id="10071349at2759"/>
<evidence type="ECO:0000313" key="3">
    <source>
        <dbReference type="Proteomes" id="UP000030746"/>
    </source>
</evidence>
<feature type="region of interest" description="Disordered" evidence="1">
    <location>
        <begin position="265"/>
        <end position="289"/>
    </location>
</feature>
<feature type="region of interest" description="Disordered" evidence="1">
    <location>
        <begin position="65"/>
        <end position="84"/>
    </location>
</feature>
<accession>V3ZVU8</accession>
<name>V3ZVU8_LOTGI</name>
<proteinExistence type="predicted"/>
<dbReference type="EMBL" id="KB203331">
    <property type="protein sequence ID" value="ESO85071.1"/>
    <property type="molecule type" value="Genomic_DNA"/>
</dbReference>
<evidence type="ECO:0000256" key="1">
    <source>
        <dbReference type="SAM" id="MobiDB-lite"/>
    </source>
</evidence>
<feature type="compositionally biased region" description="Polar residues" evidence="1">
    <location>
        <begin position="270"/>
        <end position="281"/>
    </location>
</feature>
<dbReference type="CTD" id="20250005"/>
<dbReference type="KEGG" id="lgi:LOTGIDRAFT_235933"/>
<dbReference type="AlphaFoldDB" id="V3ZVU8"/>
<feature type="region of interest" description="Disordered" evidence="1">
    <location>
        <begin position="90"/>
        <end position="162"/>
    </location>
</feature>
<evidence type="ECO:0000313" key="2">
    <source>
        <dbReference type="EMBL" id="ESO85071.1"/>
    </source>
</evidence>
<dbReference type="HOGENOM" id="CLU_702637_0_0_1"/>